<proteinExistence type="predicted"/>
<dbReference type="Gene3D" id="1.20.1250.20">
    <property type="entry name" value="MFS general substrate transporter like domains"/>
    <property type="match status" value="1"/>
</dbReference>
<dbReference type="InterPro" id="IPR020846">
    <property type="entry name" value="MFS_dom"/>
</dbReference>
<evidence type="ECO:0000256" key="5">
    <source>
        <dbReference type="ARBA" id="ARBA00022692"/>
    </source>
</evidence>
<dbReference type="AlphaFoldDB" id="A0A562QIV8"/>
<feature type="transmembrane region" description="Helical" evidence="8">
    <location>
        <begin position="432"/>
        <end position="452"/>
    </location>
</feature>
<name>A0A562QIV8_9PSED</name>
<feature type="transmembrane region" description="Helical" evidence="8">
    <location>
        <begin position="229"/>
        <end position="247"/>
    </location>
</feature>
<dbReference type="InterPro" id="IPR036259">
    <property type="entry name" value="MFS_trans_sf"/>
</dbReference>
<comment type="subcellular location">
    <subcellularLocation>
        <location evidence="1">Cell inner membrane</location>
        <topology evidence="1">Multi-pass membrane protein</topology>
    </subcellularLocation>
</comment>
<dbReference type="NCBIfam" id="NF007799">
    <property type="entry name" value="PRK10504.1"/>
    <property type="match status" value="1"/>
</dbReference>
<dbReference type="Proteomes" id="UP000316905">
    <property type="component" value="Unassembled WGS sequence"/>
</dbReference>
<feature type="transmembrane region" description="Helical" evidence="8">
    <location>
        <begin position="396"/>
        <end position="420"/>
    </location>
</feature>
<dbReference type="EMBL" id="VLKY01000003">
    <property type="protein sequence ID" value="TWI56674.1"/>
    <property type="molecule type" value="Genomic_DNA"/>
</dbReference>
<reference evidence="10 11" key="1">
    <citation type="journal article" date="2015" name="Stand. Genomic Sci.">
        <title>Genomic Encyclopedia of Bacterial and Archaeal Type Strains, Phase III: the genomes of soil and plant-associated and newly described type strains.</title>
        <authorList>
            <person name="Whitman W.B."/>
            <person name="Woyke T."/>
            <person name="Klenk H.P."/>
            <person name="Zhou Y."/>
            <person name="Lilburn T.G."/>
            <person name="Beck B.J."/>
            <person name="De Vos P."/>
            <person name="Vandamme P."/>
            <person name="Eisen J.A."/>
            <person name="Garrity G."/>
            <person name="Hugenholtz P."/>
            <person name="Kyrpides N.C."/>
        </authorList>
    </citation>
    <scope>NUCLEOTIDE SEQUENCE [LARGE SCALE GENOMIC DNA]</scope>
    <source>
        <strain evidence="10 11">CGMCC 1.6858</strain>
    </source>
</reference>
<sequence length="479" mass="51463">MPATLLDARTARFLPWLIAIAFFMQSLDATILNTALPSMAQDLGEDPLRMQGVIIAYMLTVALVIPASGWITDRFGSRRIFFGAIALFTFGSLLCALSPSLPVLVGARVIQGLGGALMLPVGRLVILRAYPRAELVRILSFVTMPGLVGPLTGPTLGGWLVEVASWHWIFLINLPVGIAGCLVARKVMPDLRSPLPTPFDGVGFLLFGAAMVLISIALEGLGELHMPHARVVLLLLGGFACMVAYWLRALRIERPLFTPQLFRIRSFAVGIFGNLFARLGSGALPFLTPLLLQVGMGFSPSKAGMTMIPLALSAMMVKPIAKPILDRLGYRRLLIGNTLLLGCLIASLSLIDQNTPYTWLLIHLGLLGAVNSMQFTAMNTLTLIDLHDENASSGNSLMSVVMQLSMGFGVACAAALLGGFKNDYGDTNVLSAFHATYLSVGLLSMLAAAIFFQLQAEPNRKAPAHRVEDPEKSPQGPET</sequence>
<feature type="transmembrane region" description="Helical" evidence="8">
    <location>
        <begin position="267"/>
        <end position="291"/>
    </location>
</feature>
<feature type="transmembrane region" description="Helical" evidence="8">
    <location>
        <begin position="53"/>
        <end position="71"/>
    </location>
</feature>
<evidence type="ECO:0000313" key="10">
    <source>
        <dbReference type="EMBL" id="TWI56674.1"/>
    </source>
</evidence>
<dbReference type="FunFam" id="1.20.1250.20:FF:000021">
    <property type="entry name" value="Putative multidrug resistance protein MdtD"/>
    <property type="match status" value="1"/>
</dbReference>
<keyword evidence="4" id="KW-0997">Cell inner membrane</keyword>
<keyword evidence="5 8" id="KW-0812">Transmembrane</keyword>
<dbReference type="OrthoDB" id="9812221at2"/>
<feature type="transmembrane region" description="Helical" evidence="8">
    <location>
        <begin position="197"/>
        <end position="217"/>
    </location>
</feature>
<dbReference type="Pfam" id="PF07690">
    <property type="entry name" value="MFS_1"/>
    <property type="match status" value="1"/>
</dbReference>
<feature type="domain" description="Major facilitator superfamily (MFS) profile" evidence="9">
    <location>
        <begin position="14"/>
        <end position="459"/>
    </location>
</feature>
<dbReference type="PANTHER" id="PTHR42718:SF46">
    <property type="entry name" value="BLR6921 PROTEIN"/>
    <property type="match status" value="1"/>
</dbReference>
<feature type="transmembrane region" description="Helical" evidence="8">
    <location>
        <begin position="303"/>
        <end position="321"/>
    </location>
</feature>
<evidence type="ECO:0000256" key="4">
    <source>
        <dbReference type="ARBA" id="ARBA00022519"/>
    </source>
</evidence>
<feature type="transmembrane region" description="Helical" evidence="8">
    <location>
        <begin position="357"/>
        <end position="384"/>
    </location>
</feature>
<feature type="transmembrane region" description="Helical" evidence="8">
    <location>
        <begin position="105"/>
        <end position="126"/>
    </location>
</feature>
<dbReference type="GO" id="GO:0005886">
    <property type="term" value="C:plasma membrane"/>
    <property type="evidence" value="ECO:0007669"/>
    <property type="project" value="UniProtKB-SubCell"/>
</dbReference>
<evidence type="ECO:0000256" key="1">
    <source>
        <dbReference type="ARBA" id="ARBA00004429"/>
    </source>
</evidence>
<feature type="transmembrane region" description="Helical" evidence="8">
    <location>
        <begin position="333"/>
        <end position="351"/>
    </location>
</feature>
<protein>
    <submittedName>
        <fullName evidence="10">EmrB/QacA subfamily drug resistance transporter</fullName>
    </submittedName>
</protein>
<evidence type="ECO:0000256" key="7">
    <source>
        <dbReference type="ARBA" id="ARBA00023136"/>
    </source>
</evidence>
<keyword evidence="7 8" id="KW-0472">Membrane</keyword>
<keyword evidence="11" id="KW-1185">Reference proteome</keyword>
<evidence type="ECO:0000256" key="3">
    <source>
        <dbReference type="ARBA" id="ARBA00022475"/>
    </source>
</evidence>
<feature type="transmembrane region" description="Helical" evidence="8">
    <location>
        <begin position="138"/>
        <end position="160"/>
    </location>
</feature>
<dbReference type="PANTHER" id="PTHR42718">
    <property type="entry name" value="MAJOR FACILITATOR SUPERFAMILY MULTIDRUG TRANSPORTER MFSC"/>
    <property type="match status" value="1"/>
</dbReference>
<comment type="caution">
    <text evidence="10">The sequence shown here is derived from an EMBL/GenBank/DDBJ whole genome shotgun (WGS) entry which is preliminary data.</text>
</comment>
<evidence type="ECO:0000313" key="11">
    <source>
        <dbReference type="Proteomes" id="UP000316905"/>
    </source>
</evidence>
<dbReference type="PRINTS" id="PR01036">
    <property type="entry name" value="TCRTETB"/>
</dbReference>
<gene>
    <name evidence="10" type="ORF">IQ22_01126</name>
</gene>
<dbReference type="PROSITE" id="PS50850">
    <property type="entry name" value="MFS"/>
    <property type="match status" value="1"/>
</dbReference>
<dbReference type="InterPro" id="IPR011701">
    <property type="entry name" value="MFS"/>
</dbReference>
<evidence type="ECO:0000256" key="8">
    <source>
        <dbReference type="SAM" id="Phobius"/>
    </source>
</evidence>
<evidence type="ECO:0000259" key="9">
    <source>
        <dbReference type="PROSITE" id="PS50850"/>
    </source>
</evidence>
<accession>A0A562QIV8</accession>
<organism evidence="10 11">
    <name type="scientific">Pseudomonas duriflava</name>
    <dbReference type="NCBI Taxonomy" id="459528"/>
    <lineage>
        <taxon>Bacteria</taxon>
        <taxon>Pseudomonadati</taxon>
        <taxon>Pseudomonadota</taxon>
        <taxon>Gammaproteobacteria</taxon>
        <taxon>Pseudomonadales</taxon>
        <taxon>Pseudomonadaceae</taxon>
        <taxon>Pseudomonas</taxon>
    </lineage>
</organism>
<dbReference type="NCBIfam" id="TIGR00711">
    <property type="entry name" value="efflux_EmrB"/>
    <property type="match status" value="1"/>
</dbReference>
<dbReference type="InterPro" id="IPR004638">
    <property type="entry name" value="EmrB-like"/>
</dbReference>
<keyword evidence="3" id="KW-1003">Cell membrane</keyword>
<dbReference type="GO" id="GO:0022857">
    <property type="term" value="F:transmembrane transporter activity"/>
    <property type="evidence" value="ECO:0007669"/>
    <property type="project" value="InterPro"/>
</dbReference>
<keyword evidence="6 8" id="KW-1133">Transmembrane helix</keyword>
<dbReference type="Gene3D" id="1.20.1720.10">
    <property type="entry name" value="Multidrug resistance protein D"/>
    <property type="match status" value="1"/>
</dbReference>
<dbReference type="RefSeq" id="WP_145139301.1">
    <property type="nucleotide sequence ID" value="NZ_VLKY01000003.1"/>
</dbReference>
<keyword evidence="2" id="KW-0813">Transport</keyword>
<dbReference type="CDD" id="cd17503">
    <property type="entry name" value="MFS_LmrB_MDR_like"/>
    <property type="match status" value="1"/>
</dbReference>
<feature type="transmembrane region" description="Helical" evidence="8">
    <location>
        <begin position="166"/>
        <end position="185"/>
    </location>
</feature>
<feature type="transmembrane region" description="Helical" evidence="8">
    <location>
        <begin position="80"/>
        <end position="99"/>
    </location>
</feature>
<dbReference type="SUPFAM" id="SSF103473">
    <property type="entry name" value="MFS general substrate transporter"/>
    <property type="match status" value="1"/>
</dbReference>
<evidence type="ECO:0000256" key="2">
    <source>
        <dbReference type="ARBA" id="ARBA00022448"/>
    </source>
</evidence>
<evidence type="ECO:0000256" key="6">
    <source>
        <dbReference type="ARBA" id="ARBA00022989"/>
    </source>
</evidence>